<evidence type="ECO:0000313" key="10">
    <source>
        <dbReference type="Proteomes" id="UP001239994"/>
    </source>
</evidence>
<dbReference type="Pfam" id="PF23015">
    <property type="entry name" value="zf-WIZ"/>
    <property type="match status" value="1"/>
</dbReference>
<dbReference type="InterPro" id="IPR051643">
    <property type="entry name" value="Transcr_Reg_ZincFinger"/>
</dbReference>
<proteinExistence type="predicted"/>
<evidence type="ECO:0000256" key="2">
    <source>
        <dbReference type="ARBA" id="ARBA00022723"/>
    </source>
</evidence>
<evidence type="ECO:0000256" key="7">
    <source>
        <dbReference type="SAM" id="MobiDB-lite"/>
    </source>
</evidence>
<name>A0AAD8ZD21_9TELE</name>
<feature type="domain" description="C2H2-type" evidence="8">
    <location>
        <begin position="381"/>
        <end position="408"/>
    </location>
</feature>
<evidence type="ECO:0000256" key="5">
    <source>
        <dbReference type="ARBA" id="ARBA00023242"/>
    </source>
</evidence>
<protein>
    <recommendedName>
        <fullName evidence="8">C2H2-type domain-containing protein</fullName>
    </recommendedName>
</protein>
<feature type="region of interest" description="Disordered" evidence="7">
    <location>
        <begin position="220"/>
        <end position="299"/>
    </location>
</feature>
<evidence type="ECO:0000259" key="8">
    <source>
        <dbReference type="PROSITE" id="PS50157"/>
    </source>
</evidence>
<dbReference type="Gene3D" id="3.30.160.60">
    <property type="entry name" value="Classic Zinc Finger"/>
    <property type="match status" value="1"/>
</dbReference>
<keyword evidence="3 6" id="KW-0863">Zinc-finger</keyword>
<dbReference type="PANTHER" id="PTHR24396:SF25">
    <property type="entry name" value="ZINC FINGER PROTEIN 644"/>
    <property type="match status" value="1"/>
</dbReference>
<organism evidence="9 10">
    <name type="scientific">Electrophorus voltai</name>
    <dbReference type="NCBI Taxonomy" id="2609070"/>
    <lineage>
        <taxon>Eukaryota</taxon>
        <taxon>Metazoa</taxon>
        <taxon>Chordata</taxon>
        <taxon>Craniata</taxon>
        <taxon>Vertebrata</taxon>
        <taxon>Euteleostomi</taxon>
        <taxon>Actinopterygii</taxon>
        <taxon>Neopterygii</taxon>
        <taxon>Teleostei</taxon>
        <taxon>Ostariophysi</taxon>
        <taxon>Gymnotiformes</taxon>
        <taxon>Gymnotoidei</taxon>
        <taxon>Gymnotidae</taxon>
        <taxon>Electrophorus</taxon>
    </lineage>
</organism>
<keyword evidence="5" id="KW-0539">Nucleus</keyword>
<dbReference type="Proteomes" id="UP001239994">
    <property type="component" value="Unassembled WGS sequence"/>
</dbReference>
<evidence type="ECO:0000256" key="4">
    <source>
        <dbReference type="ARBA" id="ARBA00022833"/>
    </source>
</evidence>
<evidence type="ECO:0000313" key="9">
    <source>
        <dbReference type="EMBL" id="KAK1796806.1"/>
    </source>
</evidence>
<sequence>MISLEVYFVPMEIDGACVMAAVRDSTAETSVVGSDEDHVASTNNNSRARPLEDSALASHQSLLNGAQPNPFIHDGIPAAPCPDDSLPPGAPVNGPASHRPSEESPVPNKDPPPWPRSGTSPQGLGPPSELPSDTRQTPEGYTLEATRTRASSESDASDSDTLAGGDVDNRLVGSSGAREPASWWEVDSESSESSSDDRKGTNGGLQEKFIRFLFKSRVVGGGAEKGHTEPEGPPPAEQRRRKQKTRRTERTPAEEEGSSRASLSDGDSDFDASVNEGRARRTRRPEGLGMRAGSRLDGSRGTAAFAKELVLSEGAGVDGVRAGGHPGGRAAPLKRRLETGTELEPSFSQCTKCDVNFKEKGHLHRHVMYHLESQGNRPRTFICRECGRSFCEHSSLQKHALIHQAQREKLMEEIKGLMDAGDEDPEAQLRCSPRAFATACPEKFVRHTRTLRKVDRHSTARWRAAHRGKSVQSFDTFLCKICTFRTKNRNVLRRHSALVHGQPFSDHKLQSHDMVTDRTRSAYDQDTLPGELEAEGWPPLLLKPKFLKEPENRRTAGLSVWSNGLSDLYVREEDAHKSCKGLSSPLIKWSFGSLANNLSPSSLRCDNPSKLSLPTERIDATTGLAYVEEDTREYESSVSEQRTKYLTGFDVQVMAEAAVYGKKSHLNHVTSNGPRQPPARGDTASLAHRKSLKSPSKRKMSIPYHNTFPVLPKHELASPDSDSDSPKGGGYDDANNVDRTNDANPAHDIDYHAVTMATTSDHYAQHGFPFKTEDSRDSADRAGHDSNAEDDDEIHTIVVKEESVRSKVGGRATESAHRNHVCAYTGFPACSVFEIDRKSCPYCPAVFESGVGLSNHVRGHLHRMGLSYEARHMLSPEQVASQDRQPRIRRRVPSMCKRNKRADKPESQTEHTCPLCLGWFDTKTGLSNHVRGHLKRIGKPISGISKSPLCILTELLQDEEERQNVLCSLDDRPHLSRPFISQKFVGSEGLFLTPAGVPVKVQRSLALSPELGRLPSADSKRRKRSVEEARGVGEAPSSTLVDLLMRRRLEQELRVPERSEAARTRLVSPRSKSTPPEERHKELGSTCSPEKFEINKKICIHCNATFHSAVSLSNHLRAYARRKRLAMLDGTRASFIRFITAFTHTDFVAADVFWSVNEALCFAAYDCNQKRSRSRPGPKRKAFSTPCTASDVTYTLACRYFTRHTLPGTGHVHFLLFSSAPVSSLSPLHSFMSPPQRFCDLVFQGPQSVQEDWVKHLQRHLMHTSVPGTGVGMVEVTAVCEDLADPSLEMVPLTTLTQEFF</sequence>
<dbReference type="EMBL" id="JAROKS010000015">
    <property type="protein sequence ID" value="KAK1796806.1"/>
    <property type="molecule type" value="Genomic_DNA"/>
</dbReference>
<dbReference type="GO" id="GO:0008270">
    <property type="term" value="F:zinc ion binding"/>
    <property type="evidence" value="ECO:0007669"/>
    <property type="project" value="UniProtKB-KW"/>
</dbReference>
<gene>
    <name evidence="9" type="ORF">P4O66_009820</name>
</gene>
<dbReference type="SMART" id="SM00355">
    <property type="entry name" value="ZnF_C2H2"/>
    <property type="match status" value="6"/>
</dbReference>
<feature type="compositionally biased region" description="Basic and acidic residues" evidence="7">
    <location>
        <begin position="771"/>
        <end position="787"/>
    </location>
</feature>
<feature type="region of interest" description="Disordered" evidence="7">
    <location>
        <begin position="1012"/>
        <end position="1033"/>
    </location>
</feature>
<dbReference type="PROSITE" id="PS50157">
    <property type="entry name" value="ZINC_FINGER_C2H2_2"/>
    <property type="match status" value="2"/>
</dbReference>
<dbReference type="Pfam" id="PF00096">
    <property type="entry name" value="zf-C2H2"/>
    <property type="match status" value="1"/>
</dbReference>
<evidence type="ECO:0000256" key="3">
    <source>
        <dbReference type="ARBA" id="ARBA00022771"/>
    </source>
</evidence>
<reference evidence="9" key="1">
    <citation type="submission" date="2023-03" db="EMBL/GenBank/DDBJ databases">
        <title>Electrophorus voltai genome.</title>
        <authorList>
            <person name="Bian C."/>
        </authorList>
    </citation>
    <scope>NUCLEOTIDE SEQUENCE</scope>
    <source>
        <strain evidence="9">CB-2022</strain>
        <tissue evidence="9">Muscle</tissue>
    </source>
</reference>
<dbReference type="GO" id="GO:0005634">
    <property type="term" value="C:nucleus"/>
    <property type="evidence" value="ECO:0007669"/>
    <property type="project" value="UniProtKB-SubCell"/>
</dbReference>
<feature type="region of interest" description="Disordered" evidence="7">
    <location>
        <begin position="766"/>
        <end position="794"/>
    </location>
</feature>
<feature type="region of interest" description="Disordered" evidence="7">
    <location>
        <begin position="1055"/>
        <end position="1085"/>
    </location>
</feature>
<dbReference type="GO" id="GO:0000981">
    <property type="term" value="F:DNA-binding transcription factor activity, RNA polymerase II-specific"/>
    <property type="evidence" value="ECO:0007669"/>
    <property type="project" value="TreeGrafter"/>
</dbReference>
<dbReference type="PANTHER" id="PTHR24396">
    <property type="entry name" value="ZINC FINGER PROTEIN"/>
    <property type="match status" value="1"/>
</dbReference>
<dbReference type="SUPFAM" id="SSF57667">
    <property type="entry name" value="beta-beta-alpha zinc fingers"/>
    <property type="match status" value="1"/>
</dbReference>
<evidence type="ECO:0000256" key="6">
    <source>
        <dbReference type="PROSITE-ProRule" id="PRU00042"/>
    </source>
</evidence>
<keyword evidence="2" id="KW-0479">Metal-binding</keyword>
<feature type="domain" description="C2H2-type" evidence="8">
    <location>
        <begin position="348"/>
        <end position="375"/>
    </location>
</feature>
<evidence type="ECO:0000256" key="1">
    <source>
        <dbReference type="ARBA" id="ARBA00004123"/>
    </source>
</evidence>
<accession>A0AAD8ZD21</accession>
<feature type="region of interest" description="Disordered" evidence="7">
    <location>
        <begin position="64"/>
        <end position="206"/>
    </location>
</feature>
<dbReference type="GO" id="GO:0000978">
    <property type="term" value="F:RNA polymerase II cis-regulatory region sequence-specific DNA binding"/>
    <property type="evidence" value="ECO:0007669"/>
    <property type="project" value="TreeGrafter"/>
</dbReference>
<keyword evidence="4" id="KW-0862">Zinc</keyword>
<dbReference type="InterPro" id="IPR055125">
    <property type="entry name" value="Wiz_C_Znf"/>
</dbReference>
<feature type="compositionally biased region" description="Basic residues" evidence="7">
    <location>
        <begin position="687"/>
        <end position="700"/>
    </location>
</feature>
<dbReference type="InterPro" id="IPR013087">
    <property type="entry name" value="Znf_C2H2_type"/>
</dbReference>
<comment type="subcellular location">
    <subcellularLocation>
        <location evidence="1">Nucleus</location>
    </subcellularLocation>
</comment>
<comment type="caution">
    <text evidence="9">The sequence shown here is derived from an EMBL/GenBank/DDBJ whole genome shotgun (WGS) entry which is preliminary data.</text>
</comment>
<dbReference type="InterPro" id="IPR036236">
    <property type="entry name" value="Znf_C2H2_sf"/>
</dbReference>
<dbReference type="PROSITE" id="PS00028">
    <property type="entry name" value="ZINC_FINGER_C2H2_1"/>
    <property type="match status" value="3"/>
</dbReference>
<feature type="region of interest" description="Disordered" evidence="7">
    <location>
        <begin position="666"/>
        <end position="746"/>
    </location>
</feature>
<keyword evidence="10" id="KW-1185">Reference proteome</keyword>
<feature type="region of interest" description="Disordered" evidence="7">
    <location>
        <begin position="29"/>
        <end position="49"/>
    </location>
</feature>